<dbReference type="AlphaFoldDB" id="A0A9W4KKC9"/>
<keyword evidence="3" id="KW-1185">Reference proteome</keyword>
<comment type="caution">
    <text evidence="2">The sequence shown here is derived from an EMBL/GenBank/DDBJ whole genome shotgun (WGS) entry which is preliminary data.</text>
</comment>
<dbReference type="EMBL" id="CAJVRC010000904">
    <property type="protein sequence ID" value="CAG8909830.1"/>
    <property type="molecule type" value="Genomic_DNA"/>
</dbReference>
<dbReference type="OrthoDB" id="4358295at2759"/>
<sequence length="255" mass="28451">MNPITGKKRARVDEDEDQDDYHPRYRPPPFCQDCGARSHPGICLPRCYHCDRRHPGVCTAFCKKCAEIGHSWRHCRLFVPEHMWRKQRRALRTIIDNVSISIPVIDPTPVATSTSLNAAILTQLDTALSGLHSKAGVPMHSRVTMNNVNITTNILANGRACHLAPDASLLNRVKRTPAGPRSGVPNTRPVPTDPIQTKHTFAQPAFARSASPKPMFSQPIFGQTAFSHPTFLQNNDIGMTPTWPRHTRFSANAKR</sequence>
<protein>
    <submittedName>
        <fullName evidence="2">Uncharacterized protein</fullName>
    </submittedName>
</protein>
<feature type="region of interest" description="Disordered" evidence="1">
    <location>
        <begin position="1"/>
        <end position="24"/>
    </location>
</feature>
<reference evidence="2" key="1">
    <citation type="submission" date="2021-07" db="EMBL/GenBank/DDBJ databases">
        <authorList>
            <person name="Branca A.L. A."/>
        </authorList>
    </citation>
    <scope>NUCLEOTIDE SEQUENCE</scope>
</reference>
<feature type="compositionally biased region" description="Basic residues" evidence="1">
    <location>
        <begin position="1"/>
        <end position="10"/>
    </location>
</feature>
<evidence type="ECO:0000313" key="2">
    <source>
        <dbReference type="EMBL" id="CAG8909830.1"/>
    </source>
</evidence>
<name>A0A9W4KKC9_9EURO</name>
<feature type="region of interest" description="Disordered" evidence="1">
    <location>
        <begin position="176"/>
        <end position="196"/>
    </location>
</feature>
<evidence type="ECO:0000313" key="3">
    <source>
        <dbReference type="Proteomes" id="UP001154252"/>
    </source>
</evidence>
<gene>
    <name evidence="2" type="ORF">PEGY_LOCUS10628</name>
</gene>
<dbReference type="Proteomes" id="UP001154252">
    <property type="component" value="Unassembled WGS sequence"/>
</dbReference>
<proteinExistence type="predicted"/>
<accession>A0A9W4KKC9</accession>
<evidence type="ECO:0000256" key="1">
    <source>
        <dbReference type="SAM" id="MobiDB-lite"/>
    </source>
</evidence>
<organism evidence="2 3">
    <name type="scientific">Penicillium egyptiacum</name>
    <dbReference type="NCBI Taxonomy" id="1303716"/>
    <lineage>
        <taxon>Eukaryota</taxon>
        <taxon>Fungi</taxon>
        <taxon>Dikarya</taxon>
        <taxon>Ascomycota</taxon>
        <taxon>Pezizomycotina</taxon>
        <taxon>Eurotiomycetes</taxon>
        <taxon>Eurotiomycetidae</taxon>
        <taxon>Eurotiales</taxon>
        <taxon>Aspergillaceae</taxon>
        <taxon>Penicillium</taxon>
    </lineage>
</organism>